<protein>
    <recommendedName>
        <fullName evidence="2">Outer membrane protein beta-barrel domain-containing protein</fullName>
    </recommendedName>
</protein>
<reference evidence="3 4" key="2">
    <citation type="submission" date="2016-06" db="EMBL/GenBank/DDBJ databases">
        <title>Pedobacter psychrophilus sp. nov., isolated from Antarctic fragmentary rock.</title>
        <authorList>
            <person name="Svec P."/>
        </authorList>
    </citation>
    <scope>NUCLEOTIDE SEQUENCE [LARGE SCALE GENOMIC DNA]</scope>
    <source>
        <strain evidence="3 4">CCM 8644</strain>
    </source>
</reference>
<dbReference type="RefSeq" id="WP_068821643.1">
    <property type="nucleotide sequence ID" value="NZ_LWHJ01000022.1"/>
</dbReference>
<proteinExistence type="predicted"/>
<comment type="caution">
    <text evidence="3">The sequence shown here is derived from an EMBL/GenBank/DDBJ whole genome shotgun (WGS) entry which is preliminary data.</text>
</comment>
<feature type="signal peptide" evidence="1">
    <location>
        <begin position="1"/>
        <end position="18"/>
    </location>
</feature>
<dbReference type="Proteomes" id="UP000078459">
    <property type="component" value="Unassembled WGS sequence"/>
</dbReference>
<name>A0A179DH68_9SPHI</name>
<dbReference type="EMBL" id="LWHJ01000022">
    <property type="protein sequence ID" value="OAQ40405.1"/>
    <property type="molecule type" value="Genomic_DNA"/>
</dbReference>
<evidence type="ECO:0000313" key="3">
    <source>
        <dbReference type="EMBL" id="OAQ40405.1"/>
    </source>
</evidence>
<sequence length="127" mass="14065">MKNVIFLIFIFLTVNSFAQSEKTLGFGFKIGIGKATVAYNKTTNASLSANNSDVISAFLNYSINEKLNFQSGLSYLSKGVISIEEMSDNTGGSFFYSYRLTAVRISYIELPLNAVLKLPLSVMERFC</sequence>
<evidence type="ECO:0000259" key="2">
    <source>
        <dbReference type="Pfam" id="PF13568"/>
    </source>
</evidence>
<evidence type="ECO:0000313" key="4">
    <source>
        <dbReference type="Proteomes" id="UP000078459"/>
    </source>
</evidence>
<dbReference type="InterPro" id="IPR025665">
    <property type="entry name" value="Beta-barrel_OMP_2"/>
</dbReference>
<organism evidence="3 4">
    <name type="scientific">Pedobacter psychrophilus</name>
    <dbReference type="NCBI Taxonomy" id="1826909"/>
    <lineage>
        <taxon>Bacteria</taxon>
        <taxon>Pseudomonadati</taxon>
        <taxon>Bacteroidota</taxon>
        <taxon>Sphingobacteriia</taxon>
        <taxon>Sphingobacteriales</taxon>
        <taxon>Sphingobacteriaceae</taxon>
        <taxon>Pedobacter</taxon>
    </lineage>
</organism>
<keyword evidence="1" id="KW-0732">Signal</keyword>
<gene>
    <name evidence="3" type="ORF">A5893_05505</name>
</gene>
<evidence type="ECO:0000256" key="1">
    <source>
        <dbReference type="SAM" id="SignalP"/>
    </source>
</evidence>
<feature type="chain" id="PRO_5008100567" description="Outer membrane protein beta-barrel domain-containing protein" evidence="1">
    <location>
        <begin position="19"/>
        <end position="127"/>
    </location>
</feature>
<accession>A0A179DH68</accession>
<dbReference type="AlphaFoldDB" id="A0A179DH68"/>
<feature type="domain" description="Outer membrane protein beta-barrel" evidence="2">
    <location>
        <begin position="17"/>
        <end position="117"/>
    </location>
</feature>
<dbReference type="STRING" id="1826909.A5893_05505"/>
<dbReference type="Pfam" id="PF13568">
    <property type="entry name" value="OMP_b-brl_2"/>
    <property type="match status" value="1"/>
</dbReference>
<keyword evidence="4" id="KW-1185">Reference proteome</keyword>
<reference evidence="3 4" key="1">
    <citation type="submission" date="2016-04" db="EMBL/GenBank/DDBJ databases">
        <authorList>
            <person name="Evans L.H."/>
            <person name="Alamgir A."/>
            <person name="Owens N."/>
            <person name="Weber N.D."/>
            <person name="Virtaneva K."/>
            <person name="Barbian K."/>
            <person name="Babar A."/>
            <person name="Rosenke K."/>
        </authorList>
    </citation>
    <scope>NUCLEOTIDE SEQUENCE [LARGE SCALE GENOMIC DNA]</scope>
    <source>
        <strain evidence="3 4">CCM 8644</strain>
    </source>
</reference>
<dbReference type="OrthoDB" id="981722at2"/>